<dbReference type="InterPro" id="IPR029058">
    <property type="entry name" value="AB_hydrolase_fold"/>
</dbReference>
<evidence type="ECO:0000256" key="1">
    <source>
        <dbReference type="SAM" id="SignalP"/>
    </source>
</evidence>
<dbReference type="Gene3D" id="3.40.50.1820">
    <property type="entry name" value="alpha/beta hydrolase"/>
    <property type="match status" value="1"/>
</dbReference>
<name>A0A4P6YAB7_9FLAO</name>
<organism evidence="2 3">
    <name type="scientific">Flavobacterium nackdongense</name>
    <dbReference type="NCBI Taxonomy" id="2547394"/>
    <lineage>
        <taxon>Bacteria</taxon>
        <taxon>Pseudomonadati</taxon>
        <taxon>Bacteroidota</taxon>
        <taxon>Flavobacteriia</taxon>
        <taxon>Flavobacteriales</taxon>
        <taxon>Flavobacteriaceae</taxon>
        <taxon>Flavobacterium</taxon>
    </lineage>
</organism>
<sequence>MNLFKSKIVLILSCIFLVCSCSDSDSDSQDSGSILNPSLKGSGDFVYTNYAPLATKPVKVFFHIPANSNASTPIVFLFHGDERNAKDYRDALVSKAEQKNFIILATEFSETYYPTGDQYNLGNVFIDGDNPSPSTLNKEEVWTFSIIEPLFDYFKNEMQLNATGYHIIGHSAGGQFAHRLAEFKPNSRFNTIVASASGWYTATDYSVDFPYGFKKSPLESFSLSSLFSKKMYIQVGSNDNDPNSPGLRHNPQADAQGLDRLARANYFFNYSKNQATQNSLNYNWQLSIASGLNHDYGPAINYAADLIFK</sequence>
<dbReference type="KEGG" id="fnk:E1750_01960"/>
<dbReference type="EMBL" id="CP037933">
    <property type="protein sequence ID" value="QBN17615.1"/>
    <property type="molecule type" value="Genomic_DNA"/>
</dbReference>
<accession>A0A4P6YAB7</accession>
<dbReference type="OrthoDB" id="1094867at2"/>
<gene>
    <name evidence="2" type="ORF">E1750_01960</name>
</gene>
<dbReference type="RefSeq" id="WP_133275146.1">
    <property type="nucleotide sequence ID" value="NZ_CP037933.1"/>
</dbReference>
<dbReference type="Pfam" id="PF00756">
    <property type="entry name" value="Esterase"/>
    <property type="match status" value="1"/>
</dbReference>
<dbReference type="SUPFAM" id="SSF53474">
    <property type="entry name" value="alpha/beta-Hydrolases"/>
    <property type="match status" value="1"/>
</dbReference>
<protein>
    <recommendedName>
        <fullName evidence="4">Alpha/beta hydrolase</fullName>
    </recommendedName>
</protein>
<evidence type="ECO:0000313" key="3">
    <source>
        <dbReference type="Proteomes" id="UP000291124"/>
    </source>
</evidence>
<dbReference type="Proteomes" id="UP000291124">
    <property type="component" value="Chromosome"/>
</dbReference>
<feature type="chain" id="PRO_5020390986" description="Alpha/beta hydrolase" evidence="1">
    <location>
        <begin position="25"/>
        <end position="309"/>
    </location>
</feature>
<reference evidence="3" key="1">
    <citation type="submission" date="2019-03" db="EMBL/GenBank/DDBJ databases">
        <title>Flavobacterium sp.</title>
        <authorList>
            <person name="Kim H."/>
        </authorList>
    </citation>
    <scope>NUCLEOTIDE SEQUENCE [LARGE SCALE GENOMIC DNA]</scope>
    <source>
        <strain evidence="3">GS13</strain>
    </source>
</reference>
<dbReference type="AlphaFoldDB" id="A0A4P6YAB7"/>
<keyword evidence="1" id="KW-0732">Signal</keyword>
<dbReference type="PROSITE" id="PS51257">
    <property type="entry name" value="PROKAR_LIPOPROTEIN"/>
    <property type="match status" value="1"/>
</dbReference>
<keyword evidence="3" id="KW-1185">Reference proteome</keyword>
<evidence type="ECO:0008006" key="4">
    <source>
        <dbReference type="Google" id="ProtNLM"/>
    </source>
</evidence>
<proteinExistence type="predicted"/>
<dbReference type="InterPro" id="IPR000801">
    <property type="entry name" value="Esterase-like"/>
</dbReference>
<evidence type="ECO:0000313" key="2">
    <source>
        <dbReference type="EMBL" id="QBN17615.1"/>
    </source>
</evidence>
<feature type="signal peptide" evidence="1">
    <location>
        <begin position="1"/>
        <end position="24"/>
    </location>
</feature>